<feature type="region of interest" description="Disordered" evidence="1">
    <location>
        <begin position="1"/>
        <end position="20"/>
    </location>
</feature>
<gene>
    <name evidence="2" type="ORF">BRAPAZ1V2_A03P53360.2</name>
</gene>
<name>A0A8D9GNQ2_BRACM</name>
<evidence type="ECO:0000256" key="1">
    <source>
        <dbReference type="SAM" id="MobiDB-lite"/>
    </source>
</evidence>
<dbReference type="Gramene" id="A03p53360.2_BraZ1">
    <property type="protein sequence ID" value="A03p53360.2_BraZ1.CDS"/>
    <property type="gene ID" value="A03g53360.2_BraZ1"/>
</dbReference>
<evidence type="ECO:0000313" key="2">
    <source>
        <dbReference type="EMBL" id="CAG7883993.1"/>
    </source>
</evidence>
<dbReference type="EMBL" id="LS974619">
    <property type="protein sequence ID" value="CAG7883993.1"/>
    <property type="molecule type" value="Genomic_DNA"/>
</dbReference>
<proteinExistence type="predicted"/>
<dbReference type="Proteomes" id="UP000694005">
    <property type="component" value="Chromosome A03"/>
</dbReference>
<feature type="region of interest" description="Disordered" evidence="1">
    <location>
        <begin position="26"/>
        <end position="55"/>
    </location>
</feature>
<organism evidence="2 3">
    <name type="scientific">Brassica campestris</name>
    <name type="common">Field mustard</name>
    <dbReference type="NCBI Taxonomy" id="3711"/>
    <lineage>
        <taxon>Eukaryota</taxon>
        <taxon>Viridiplantae</taxon>
        <taxon>Streptophyta</taxon>
        <taxon>Embryophyta</taxon>
        <taxon>Tracheophyta</taxon>
        <taxon>Spermatophyta</taxon>
        <taxon>Magnoliopsida</taxon>
        <taxon>eudicotyledons</taxon>
        <taxon>Gunneridae</taxon>
        <taxon>Pentapetalae</taxon>
        <taxon>rosids</taxon>
        <taxon>malvids</taxon>
        <taxon>Brassicales</taxon>
        <taxon>Brassicaceae</taxon>
        <taxon>Brassiceae</taxon>
        <taxon>Brassica</taxon>
    </lineage>
</organism>
<reference evidence="2 3" key="1">
    <citation type="submission" date="2021-07" db="EMBL/GenBank/DDBJ databases">
        <authorList>
            <consortium name="Genoscope - CEA"/>
            <person name="William W."/>
        </authorList>
    </citation>
    <scope>NUCLEOTIDE SEQUENCE [LARGE SCALE GENOMIC DNA]</scope>
</reference>
<evidence type="ECO:0000313" key="3">
    <source>
        <dbReference type="Proteomes" id="UP000694005"/>
    </source>
</evidence>
<sequence>MRIVAGDKPPSTQKIVQKPTVHLQRIGATLEPKTDQPSKKKCVTGRRANQGKISP</sequence>
<accession>A0A8D9GNQ2</accession>
<dbReference type="AlphaFoldDB" id="A0A8D9GNQ2"/>
<protein>
    <submittedName>
        <fullName evidence="2">Uncharacterized protein</fullName>
    </submittedName>
</protein>